<dbReference type="PANTHER" id="PTHR46889">
    <property type="entry name" value="TRANSPOSASE INSF FOR INSERTION SEQUENCE IS3B-RELATED"/>
    <property type="match status" value="1"/>
</dbReference>
<evidence type="ECO:0000313" key="3">
    <source>
        <dbReference type="Proteomes" id="UP000033448"/>
    </source>
</evidence>
<dbReference type="EMBL" id="JYIT01000063">
    <property type="protein sequence ID" value="KJL26641.1"/>
    <property type="molecule type" value="Genomic_DNA"/>
</dbReference>
<proteinExistence type="predicted"/>
<protein>
    <submittedName>
        <fullName evidence="2">Integrase core domain protein</fullName>
    </submittedName>
</protein>
<comment type="caution">
    <text evidence="2">The sequence shown here is derived from an EMBL/GenBank/DDBJ whole genome shotgun (WGS) entry which is preliminary data.</text>
</comment>
<evidence type="ECO:0000259" key="1">
    <source>
        <dbReference type="Pfam" id="PF00665"/>
    </source>
</evidence>
<accession>A0A0F0L522</accession>
<dbReference type="InterPro" id="IPR012337">
    <property type="entry name" value="RNaseH-like_sf"/>
</dbReference>
<dbReference type="InterPro" id="IPR001584">
    <property type="entry name" value="Integrase_cat-core"/>
</dbReference>
<name>A0A0F0L522_9MICO</name>
<sequence>MQDRVGHGRRLAFGNWKGKKAGPPVHGDLGQREFVADAPNRLWLTDITEYKTAEGKLYLCAIKYVFSNNIVGYSIGSRMKSRLVVNAINTRLRKTSAGRHPPRPSTSIDYCSNKPVLHRLVEPGQFRNRKAIWTPARHC</sequence>
<dbReference type="Pfam" id="PF00665">
    <property type="entry name" value="rve"/>
    <property type="match status" value="1"/>
</dbReference>
<dbReference type="PATRIC" id="fig|582680.7.peg.1011"/>
<dbReference type="OrthoDB" id="4281720at2"/>
<dbReference type="PANTHER" id="PTHR46889:SF5">
    <property type="entry name" value="INTEGRASE PROTEIN"/>
    <property type="match status" value="1"/>
</dbReference>
<feature type="domain" description="Integrase catalytic" evidence="1">
    <location>
        <begin position="37"/>
        <end position="95"/>
    </location>
</feature>
<keyword evidence="3" id="KW-1185">Reference proteome</keyword>
<gene>
    <name evidence="2" type="ORF">RL72_00973</name>
</gene>
<organism evidence="2 3">
    <name type="scientific">Microbacterium azadirachtae</name>
    <dbReference type="NCBI Taxonomy" id="582680"/>
    <lineage>
        <taxon>Bacteria</taxon>
        <taxon>Bacillati</taxon>
        <taxon>Actinomycetota</taxon>
        <taxon>Actinomycetes</taxon>
        <taxon>Micrococcales</taxon>
        <taxon>Microbacteriaceae</taxon>
        <taxon>Microbacterium</taxon>
    </lineage>
</organism>
<dbReference type="Proteomes" id="UP000033448">
    <property type="component" value="Unassembled WGS sequence"/>
</dbReference>
<dbReference type="SUPFAM" id="SSF53098">
    <property type="entry name" value="Ribonuclease H-like"/>
    <property type="match status" value="1"/>
</dbReference>
<reference evidence="2 3" key="1">
    <citation type="submission" date="2015-02" db="EMBL/GenBank/DDBJ databases">
        <title>Draft genome sequences of ten Microbacterium spp. with emphasis on heavy metal contaminated environments.</title>
        <authorList>
            <person name="Corretto E."/>
        </authorList>
    </citation>
    <scope>NUCLEOTIDE SEQUENCE [LARGE SCALE GENOMIC DNA]</scope>
    <source>
        <strain evidence="2 3">DSM 23848</strain>
    </source>
</reference>
<evidence type="ECO:0000313" key="2">
    <source>
        <dbReference type="EMBL" id="KJL26641.1"/>
    </source>
</evidence>
<dbReference type="GO" id="GO:0015074">
    <property type="term" value="P:DNA integration"/>
    <property type="evidence" value="ECO:0007669"/>
    <property type="project" value="InterPro"/>
</dbReference>
<dbReference type="AlphaFoldDB" id="A0A0F0L522"/>
<dbReference type="InterPro" id="IPR050900">
    <property type="entry name" value="Transposase_IS3/IS150/IS904"/>
</dbReference>